<protein>
    <submittedName>
        <fullName evidence="9">Iron ABC transporter permease</fullName>
    </submittedName>
</protein>
<keyword evidence="10" id="KW-1185">Reference proteome</keyword>
<evidence type="ECO:0000256" key="8">
    <source>
        <dbReference type="SAM" id="Phobius"/>
    </source>
</evidence>
<sequence>MSVDFGAAHVVVRRGGLSARLHLRTLVACLALTAALAAAAIVALSLGDLPLSPAEVVTALFGADDGFAGTVVREWRLPRTTAAVLFGLALGVSGAVLQTLTANPLASPDVVGISSGSYAGGLVVIVLLGGGFTATAMGSLIGGLATAIAVYLLAYRRGVQGFRLIIVGIGLGAMLSALSTYLLLRARVEVAMTATAWGAGSLTPVGWPQLLPAAAVIAAALILLVVLSRPLHQLELGDDASHALGVAVERSRLALLVCAVALTAVVTAAAGPIAFVSLAAPQIARRLTGGAGISLAAAGLVGALLLTVSDTVAQHALPVPFPVGVVTVVIGGCYLVWLLVREARRTA</sequence>
<dbReference type="SUPFAM" id="SSF81345">
    <property type="entry name" value="ABC transporter involved in vitamin B12 uptake, BtuC"/>
    <property type="match status" value="1"/>
</dbReference>
<feature type="transmembrane region" description="Helical" evidence="8">
    <location>
        <begin position="23"/>
        <end position="46"/>
    </location>
</feature>
<feature type="transmembrane region" description="Helical" evidence="8">
    <location>
        <begin position="82"/>
        <end position="101"/>
    </location>
</feature>
<feature type="transmembrane region" description="Helical" evidence="8">
    <location>
        <begin position="253"/>
        <end position="280"/>
    </location>
</feature>
<evidence type="ECO:0000256" key="6">
    <source>
        <dbReference type="ARBA" id="ARBA00022989"/>
    </source>
</evidence>
<dbReference type="PANTHER" id="PTHR30472">
    <property type="entry name" value="FERRIC ENTEROBACTIN TRANSPORT SYSTEM PERMEASE PROTEIN"/>
    <property type="match status" value="1"/>
</dbReference>
<name>A0A2W2BHX2_9ACTN</name>
<dbReference type="GO" id="GO:0022857">
    <property type="term" value="F:transmembrane transporter activity"/>
    <property type="evidence" value="ECO:0007669"/>
    <property type="project" value="InterPro"/>
</dbReference>
<evidence type="ECO:0000256" key="7">
    <source>
        <dbReference type="ARBA" id="ARBA00023136"/>
    </source>
</evidence>
<keyword evidence="6 8" id="KW-1133">Transmembrane helix</keyword>
<accession>A0A2W2BHX2</accession>
<evidence type="ECO:0000256" key="1">
    <source>
        <dbReference type="ARBA" id="ARBA00004651"/>
    </source>
</evidence>
<proteinExistence type="inferred from homology"/>
<dbReference type="Pfam" id="PF01032">
    <property type="entry name" value="FecCD"/>
    <property type="match status" value="1"/>
</dbReference>
<dbReference type="EMBL" id="POTW01000012">
    <property type="protein sequence ID" value="PZF84840.1"/>
    <property type="molecule type" value="Genomic_DNA"/>
</dbReference>
<evidence type="ECO:0000256" key="5">
    <source>
        <dbReference type="ARBA" id="ARBA00022692"/>
    </source>
</evidence>
<dbReference type="CDD" id="cd06550">
    <property type="entry name" value="TM_ABC_iron-siderophores_like"/>
    <property type="match status" value="1"/>
</dbReference>
<feature type="transmembrane region" description="Helical" evidence="8">
    <location>
        <begin position="161"/>
        <end position="184"/>
    </location>
</feature>
<keyword evidence="3" id="KW-0813">Transport</keyword>
<comment type="caution">
    <text evidence="9">The sequence shown here is derived from an EMBL/GenBank/DDBJ whole genome shotgun (WGS) entry which is preliminary data.</text>
</comment>
<dbReference type="GO" id="GO:0005886">
    <property type="term" value="C:plasma membrane"/>
    <property type="evidence" value="ECO:0007669"/>
    <property type="project" value="UniProtKB-SubCell"/>
</dbReference>
<dbReference type="AlphaFoldDB" id="A0A2W2BHX2"/>
<keyword evidence="7 8" id="KW-0472">Membrane</keyword>
<reference evidence="9 10" key="1">
    <citation type="submission" date="2018-01" db="EMBL/GenBank/DDBJ databases">
        <title>Draft genome sequence of Jiangella sp. GTF31.</title>
        <authorList>
            <person name="Sahin N."/>
            <person name="Ay H."/>
            <person name="Saygin H."/>
        </authorList>
    </citation>
    <scope>NUCLEOTIDE SEQUENCE [LARGE SCALE GENOMIC DNA]</scope>
    <source>
        <strain evidence="9 10">GTF31</strain>
    </source>
</reference>
<evidence type="ECO:0000256" key="2">
    <source>
        <dbReference type="ARBA" id="ARBA00007935"/>
    </source>
</evidence>
<dbReference type="Proteomes" id="UP000248764">
    <property type="component" value="Unassembled WGS sequence"/>
</dbReference>
<feature type="transmembrane region" description="Helical" evidence="8">
    <location>
        <begin position="287"/>
        <end position="307"/>
    </location>
</feature>
<evidence type="ECO:0000313" key="9">
    <source>
        <dbReference type="EMBL" id="PZF84840.1"/>
    </source>
</evidence>
<comment type="subcellular location">
    <subcellularLocation>
        <location evidence="1">Cell membrane</location>
        <topology evidence="1">Multi-pass membrane protein</topology>
    </subcellularLocation>
</comment>
<evidence type="ECO:0000256" key="3">
    <source>
        <dbReference type="ARBA" id="ARBA00022448"/>
    </source>
</evidence>
<dbReference type="GO" id="GO:0033214">
    <property type="term" value="P:siderophore-iron import into cell"/>
    <property type="evidence" value="ECO:0007669"/>
    <property type="project" value="TreeGrafter"/>
</dbReference>
<dbReference type="InterPro" id="IPR000522">
    <property type="entry name" value="ABC_transptr_permease_BtuC"/>
</dbReference>
<gene>
    <name evidence="9" type="ORF">C1I92_07185</name>
</gene>
<evidence type="ECO:0000313" key="10">
    <source>
        <dbReference type="Proteomes" id="UP000248764"/>
    </source>
</evidence>
<keyword evidence="4" id="KW-1003">Cell membrane</keyword>
<organism evidence="9 10">
    <name type="scientific">Jiangella anatolica</name>
    <dbReference type="NCBI Taxonomy" id="2670374"/>
    <lineage>
        <taxon>Bacteria</taxon>
        <taxon>Bacillati</taxon>
        <taxon>Actinomycetota</taxon>
        <taxon>Actinomycetes</taxon>
        <taxon>Jiangellales</taxon>
        <taxon>Jiangellaceae</taxon>
        <taxon>Jiangella</taxon>
    </lineage>
</organism>
<feature type="transmembrane region" description="Helical" evidence="8">
    <location>
        <begin position="319"/>
        <end position="340"/>
    </location>
</feature>
<dbReference type="InterPro" id="IPR037294">
    <property type="entry name" value="ABC_BtuC-like"/>
</dbReference>
<dbReference type="RefSeq" id="WP_111253976.1">
    <property type="nucleotide sequence ID" value="NZ_POTW01000012.1"/>
</dbReference>
<feature type="transmembrane region" description="Helical" evidence="8">
    <location>
        <begin position="205"/>
        <end position="227"/>
    </location>
</feature>
<feature type="transmembrane region" description="Helical" evidence="8">
    <location>
        <begin position="122"/>
        <end position="155"/>
    </location>
</feature>
<keyword evidence="5 8" id="KW-0812">Transmembrane</keyword>
<evidence type="ECO:0000256" key="4">
    <source>
        <dbReference type="ARBA" id="ARBA00022475"/>
    </source>
</evidence>
<dbReference type="PANTHER" id="PTHR30472:SF24">
    <property type="entry name" value="FERRIC ENTEROBACTIN TRANSPORT SYSTEM PERMEASE PROTEIN FEPG"/>
    <property type="match status" value="1"/>
</dbReference>
<dbReference type="Gene3D" id="1.10.3470.10">
    <property type="entry name" value="ABC transporter involved in vitamin B12 uptake, BtuC"/>
    <property type="match status" value="1"/>
</dbReference>
<comment type="similarity">
    <text evidence="2">Belongs to the binding-protein-dependent transport system permease family. FecCD subfamily.</text>
</comment>